<protein>
    <submittedName>
        <fullName evidence="2">Protein SCO1/2</fullName>
    </submittedName>
</protein>
<reference evidence="2 3" key="1">
    <citation type="submission" date="2017-05" db="EMBL/GenBank/DDBJ databases">
        <authorList>
            <person name="Varghese N."/>
            <person name="Submissions S."/>
        </authorList>
    </citation>
    <scope>NUCLEOTIDE SEQUENCE [LARGE SCALE GENOMIC DNA]</scope>
    <source>
        <strain evidence="2 3">DSM 21342</strain>
    </source>
</reference>
<name>A0A521AVN6_9SPHI</name>
<keyword evidence="3" id="KW-1185">Reference proteome</keyword>
<evidence type="ECO:0000256" key="1">
    <source>
        <dbReference type="SAM" id="Phobius"/>
    </source>
</evidence>
<keyword evidence="1" id="KW-0812">Transmembrane</keyword>
<feature type="transmembrane region" description="Helical" evidence="1">
    <location>
        <begin position="12"/>
        <end position="28"/>
    </location>
</feature>
<keyword evidence="1" id="KW-1133">Transmembrane helix</keyword>
<evidence type="ECO:0000313" key="3">
    <source>
        <dbReference type="Proteomes" id="UP000315971"/>
    </source>
</evidence>
<dbReference type="EMBL" id="FXSZ01000001">
    <property type="protein sequence ID" value="SMO38865.1"/>
    <property type="molecule type" value="Genomic_DNA"/>
</dbReference>
<sequence>MFDKPNFVKKILVLFIVFVVPSVGYFLLKTGENIYKPLRVLGPKEVASTFHKVKGKEIPDTIYHQVKMYPQEVKNHVFLANFLLDSNLAANKESNEQMARLVHYFSKNPEVRFVTFSANPNYLTDSLKTDNWLVENNDQLILANAAKQQYLLNEIQIDSVANTVVPSRRFVLVDNQQRIRGIYLIKNRFNVDSLIEDVKVATVEMLRSQNKMK</sequence>
<dbReference type="OrthoDB" id="9811998at2"/>
<gene>
    <name evidence="2" type="ORF">SAMN06265350_101471</name>
</gene>
<organism evidence="2 3">
    <name type="scientific">Solitalea koreensis</name>
    <dbReference type="NCBI Taxonomy" id="543615"/>
    <lineage>
        <taxon>Bacteria</taxon>
        <taxon>Pseudomonadati</taxon>
        <taxon>Bacteroidota</taxon>
        <taxon>Sphingobacteriia</taxon>
        <taxon>Sphingobacteriales</taxon>
        <taxon>Sphingobacteriaceae</taxon>
        <taxon>Solitalea</taxon>
    </lineage>
</organism>
<dbReference type="Proteomes" id="UP000315971">
    <property type="component" value="Unassembled WGS sequence"/>
</dbReference>
<dbReference type="RefSeq" id="WP_142601111.1">
    <property type="nucleotide sequence ID" value="NZ_FXSZ01000001.1"/>
</dbReference>
<proteinExistence type="predicted"/>
<evidence type="ECO:0000313" key="2">
    <source>
        <dbReference type="EMBL" id="SMO38865.1"/>
    </source>
</evidence>
<keyword evidence="1" id="KW-0472">Membrane</keyword>
<dbReference type="AlphaFoldDB" id="A0A521AVN6"/>
<accession>A0A521AVN6</accession>